<dbReference type="SUPFAM" id="SSF52343">
    <property type="entry name" value="Ferredoxin reductase-like, C-terminal NADP-linked domain"/>
    <property type="match status" value="1"/>
</dbReference>
<dbReference type="SUPFAM" id="SSF63380">
    <property type="entry name" value="Riboflavin synthase domain-like"/>
    <property type="match status" value="1"/>
</dbReference>
<protein>
    <submittedName>
        <fullName evidence="10">PDR/VanB family oxidoreductase</fullName>
        <ecNumber evidence="10">1.-.-.-</ecNumber>
    </submittedName>
</protein>
<proteinExistence type="predicted"/>
<dbReference type="InterPro" id="IPR001433">
    <property type="entry name" value="OxRdtase_FAD/NAD-bd"/>
</dbReference>
<dbReference type="PANTHER" id="PTHR47354">
    <property type="entry name" value="NADH OXIDOREDUCTASE HCR"/>
    <property type="match status" value="1"/>
</dbReference>
<dbReference type="InterPro" id="IPR006058">
    <property type="entry name" value="2Fe2S_fd_BS"/>
</dbReference>
<name>A0ABV0IG68_9MICC</name>
<dbReference type="InterPro" id="IPR012675">
    <property type="entry name" value="Beta-grasp_dom_sf"/>
</dbReference>
<dbReference type="SUPFAM" id="SSF54292">
    <property type="entry name" value="2Fe-2S ferredoxin-like"/>
    <property type="match status" value="1"/>
</dbReference>
<dbReference type="Pfam" id="PF00175">
    <property type="entry name" value="NAD_binding_1"/>
    <property type="match status" value="1"/>
</dbReference>
<dbReference type="CDD" id="cd00207">
    <property type="entry name" value="fer2"/>
    <property type="match status" value="1"/>
</dbReference>
<organism evidence="10 11">
    <name type="scientific">Citricoccus nitrophenolicus</name>
    <dbReference type="NCBI Taxonomy" id="863575"/>
    <lineage>
        <taxon>Bacteria</taxon>
        <taxon>Bacillati</taxon>
        <taxon>Actinomycetota</taxon>
        <taxon>Actinomycetes</taxon>
        <taxon>Micrococcales</taxon>
        <taxon>Micrococcaceae</taxon>
        <taxon>Citricoccus</taxon>
    </lineage>
</organism>
<dbReference type="CDD" id="cd06185">
    <property type="entry name" value="PDR_like"/>
    <property type="match status" value="1"/>
</dbReference>
<dbReference type="PROSITE" id="PS00197">
    <property type="entry name" value="2FE2S_FER_1"/>
    <property type="match status" value="1"/>
</dbReference>
<comment type="cofactor">
    <cofactor evidence="1">
        <name>FAD</name>
        <dbReference type="ChEBI" id="CHEBI:57692"/>
    </cofactor>
</comment>
<dbReference type="Gene3D" id="3.40.50.80">
    <property type="entry name" value="Nucleotide-binding domain of ferredoxin-NADP reductase (FNR) module"/>
    <property type="match status" value="1"/>
</dbReference>
<dbReference type="Pfam" id="PF00111">
    <property type="entry name" value="Fer2"/>
    <property type="match status" value="1"/>
</dbReference>
<feature type="domain" description="2Fe-2S ferredoxin-type" evidence="8">
    <location>
        <begin position="255"/>
        <end position="342"/>
    </location>
</feature>
<keyword evidence="5 10" id="KW-0560">Oxidoreductase</keyword>
<evidence type="ECO:0000259" key="8">
    <source>
        <dbReference type="PROSITE" id="PS51085"/>
    </source>
</evidence>
<keyword evidence="4" id="KW-0479">Metal-binding</keyword>
<dbReference type="InterPro" id="IPR036010">
    <property type="entry name" value="2Fe-2S_ferredoxin-like_sf"/>
</dbReference>
<evidence type="ECO:0000256" key="6">
    <source>
        <dbReference type="ARBA" id="ARBA00023004"/>
    </source>
</evidence>
<evidence type="ECO:0000256" key="5">
    <source>
        <dbReference type="ARBA" id="ARBA00023002"/>
    </source>
</evidence>
<dbReference type="InterPro" id="IPR050415">
    <property type="entry name" value="MRET"/>
</dbReference>
<dbReference type="InterPro" id="IPR017927">
    <property type="entry name" value="FAD-bd_FR_type"/>
</dbReference>
<evidence type="ECO:0000313" key="11">
    <source>
        <dbReference type="Proteomes" id="UP001484097"/>
    </source>
</evidence>
<dbReference type="InterPro" id="IPR039261">
    <property type="entry name" value="FNR_nucleotide-bd"/>
</dbReference>
<keyword evidence="7" id="KW-0411">Iron-sulfur</keyword>
<reference evidence="10 11" key="1">
    <citation type="submission" date="2024-05" db="EMBL/GenBank/DDBJ databases">
        <authorList>
            <person name="Yi C."/>
        </authorList>
    </citation>
    <scope>NUCLEOTIDE SEQUENCE [LARGE SCALE GENOMIC DNA]</scope>
    <source>
        <strain evidence="10 11">XS13</strain>
    </source>
</reference>
<dbReference type="RefSeq" id="WP_347919592.1">
    <property type="nucleotide sequence ID" value="NZ_JBDXMX010000002.1"/>
</dbReference>
<dbReference type="PROSITE" id="PS51384">
    <property type="entry name" value="FAD_FR"/>
    <property type="match status" value="1"/>
</dbReference>
<feature type="domain" description="FAD-binding FR-type" evidence="9">
    <location>
        <begin position="25"/>
        <end position="129"/>
    </location>
</feature>
<dbReference type="PROSITE" id="PS51085">
    <property type="entry name" value="2FE2S_FER_2"/>
    <property type="match status" value="1"/>
</dbReference>
<dbReference type="GO" id="GO:0016491">
    <property type="term" value="F:oxidoreductase activity"/>
    <property type="evidence" value="ECO:0007669"/>
    <property type="project" value="UniProtKB-KW"/>
</dbReference>
<dbReference type="Proteomes" id="UP001484097">
    <property type="component" value="Unassembled WGS sequence"/>
</dbReference>
<comment type="caution">
    <text evidence="10">The sequence shown here is derived from an EMBL/GenBank/DDBJ whole genome shotgun (WGS) entry which is preliminary data.</text>
</comment>
<dbReference type="Gene3D" id="2.40.30.10">
    <property type="entry name" value="Translation factors"/>
    <property type="match status" value="1"/>
</dbReference>
<dbReference type="EC" id="1.-.-.-" evidence="10"/>
<keyword evidence="3" id="KW-0001">2Fe-2S</keyword>
<keyword evidence="2" id="KW-0285">Flavoprotein</keyword>
<dbReference type="EMBL" id="JBDXMX010000002">
    <property type="protein sequence ID" value="MEO9247156.1"/>
    <property type="molecule type" value="Genomic_DNA"/>
</dbReference>
<dbReference type="PANTHER" id="PTHR47354:SF1">
    <property type="entry name" value="CARNITINE MONOOXYGENASE REDUCTASE SUBUNIT"/>
    <property type="match status" value="1"/>
</dbReference>
<dbReference type="InterPro" id="IPR001041">
    <property type="entry name" value="2Fe-2S_ferredoxin-type"/>
</dbReference>
<gene>
    <name evidence="10" type="ORF">ABDK96_05640</name>
</gene>
<dbReference type="Gene3D" id="3.10.20.30">
    <property type="match status" value="1"/>
</dbReference>
<evidence type="ECO:0000256" key="4">
    <source>
        <dbReference type="ARBA" id="ARBA00022723"/>
    </source>
</evidence>
<evidence type="ECO:0000256" key="3">
    <source>
        <dbReference type="ARBA" id="ARBA00022714"/>
    </source>
</evidence>
<evidence type="ECO:0000256" key="2">
    <source>
        <dbReference type="ARBA" id="ARBA00022630"/>
    </source>
</evidence>
<evidence type="ECO:0000256" key="1">
    <source>
        <dbReference type="ARBA" id="ARBA00001974"/>
    </source>
</evidence>
<keyword evidence="11" id="KW-1185">Reference proteome</keyword>
<dbReference type="InterPro" id="IPR017938">
    <property type="entry name" value="Riboflavin_synthase-like_b-brl"/>
</dbReference>
<accession>A0ABV0IG68</accession>
<sequence length="342" mass="37271">MQSNHDTVSSTAATAVAPVPQRAARSGYDLEEVVVERVESPAEGVRRLTLRTLDGSEFSRWEPGSHIDLVLPDHVRQYSLCSPLTDRSRIQVSVLHTRDSRGGSEYVHRSLAEGDVIRINGPRNNFPFVDSRKYLFIAGGIGITPILPMIEAAEAAGREWRLAYGGRSRASMAFADELVERYGEQILLFPEDETGRIDLEGLLALPRAKMLVYACGPEPLLRVIEDYCMGWPPGVLHTERFVAASLDAGASAEPFDVELTQTGKTISVAPDQTILEAVEEHGVRVLSSCRGGICGTCETHVVSGEVEHRDAILGEDEKRSGDCMMVCVSRAAAGCPKLVLDL</sequence>
<evidence type="ECO:0000313" key="10">
    <source>
        <dbReference type="EMBL" id="MEO9247156.1"/>
    </source>
</evidence>
<keyword evidence="6" id="KW-0408">Iron</keyword>
<dbReference type="PRINTS" id="PR00409">
    <property type="entry name" value="PHDIOXRDTASE"/>
</dbReference>
<evidence type="ECO:0000259" key="9">
    <source>
        <dbReference type="PROSITE" id="PS51384"/>
    </source>
</evidence>
<evidence type="ECO:0000256" key="7">
    <source>
        <dbReference type="ARBA" id="ARBA00023014"/>
    </source>
</evidence>